<dbReference type="GeneID" id="87597892"/>
<reference evidence="2" key="1">
    <citation type="submission" date="2015-08" db="EMBL/GenBank/DDBJ databases">
        <title>Complete DNA Sequence of Pseudomonas syringae pv. actinidiae, the Causal Agent of Kiwifruit Canker Disease.</title>
        <authorList>
            <person name="Rikkerink E.H.A."/>
            <person name="Fineran P.C."/>
        </authorList>
    </citation>
    <scope>NUCLEOTIDE SEQUENCE</scope>
    <source>
        <strain evidence="2">DSM 13666</strain>
    </source>
</reference>
<name>A0A0M0KJQ2_ALKHA</name>
<dbReference type="Pfam" id="PF06133">
    <property type="entry name" value="Com_YlbF"/>
    <property type="match status" value="1"/>
</dbReference>
<comment type="caution">
    <text evidence="2">The sequence shown here is derived from an EMBL/GenBank/DDBJ whole genome shotgun (WGS) entry which is preliminary data.</text>
</comment>
<feature type="coiled-coil region" evidence="1">
    <location>
        <begin position="43"/>
        <end position="89"/>
    </location>
</feature>
<keyword evidence="1" id="KW-0175">Coiled coil</keyword>
<dbReference type="InterPro" id="IPR052767">
    <property type="entry name" value="Bact_com_dev_regulator"/>
</dbReference>
<proteinExistence type="predicted"/>
<accession>A0A0M0KJQ2</accession>
<dbReference type="InterPro" id="IPR016783">
    <property type="entry name" value="Biofilm_formation_YmcA"/>
</dbReference>
<gene>
    <name evidence="2" type="ORF">AMD02_08130</name>
</gene>
<protein>
    <recommendedName>
        <fullName evidence="3">Cell fate regulator YmcA, YheA/YmcA/DUF963 family (Controls sporulation, competence, biofilm development)</fullName>
    </recommendedName>
</protein>
<organism evidence="2">
    <name type="scientific">Halalkalibacterium halodurans</name>
    <name type="common">Bacillus halodurans</name>
    <dbReference type="NCBI Taxonomy" id="86665"/>
    <lineage>
        <taxon>Bacteria</taxon>
        <taxon>Bacillati</taxon>
        <taxon>Bacillota</taxon>
        <taxon>Bacilli</taxon>
        <taxon>Bacillales</taxon>
        <taxon>Bacillaceae</taxon>
        <taxon>Halalkalibacterium (ex Joshi et al. 2022)</taxon>
    </lineage>
</organism>
<dbReference type="InterPro" id="IPR023378">
    <property type="entry name" value="YheA/YmcA-like_dom_sf"/>
</dbReference>
<dbReference type="InterPro" id="IPR010368">
    <property type="entry name" value="Com_YlbF"/>
</dbReference>
<dbReference type="SUPFAM" id="SSF158622">
    <property type="entry name" value="YheA/YmcA-like"/>
    <property type="match status" value="1"/>
</dbReference>
<dbReference type="PANTHER" id="PTHR38448">
    <property type="entry name" value="REGULATORY PROTEIN YLBF-RELATED"/>
    <property type="match status" value="1"/>
</dbReference>
<sequence length="146" mass="16736">MSAKYTRDDIKQRARELALMIAETEEVDFFKRAEKQINEHLRVQEIIAEIKKYQKEAVNLQHYGKKEALKEVEAKIDELQNEIDAIPLVQEFKQSQMDVNELLQLVSMTISKTVTDHIITSMGGDLLRGTTTKNPLIDDGCGKEKC</sequence>
<dbReference type="PIRSF" id="PIRSF021287">
    <property type="entry name" value="Biofilm_formation_YmcA"/>
    <property type="match status" value="1"/>
</dbReference>
<dbReference type="EMBL" id="LILD01000001">
    <property type="protein sequence ID" value="KOO38837.1"/>
    <property type="molecule type" value="Genomic_DNA"/>
</dbReference>
<evidence type="ECO:0000256" key="1">
    <source>
        <dbReference type="SAM" id="Coils"/>
    </source>
</evidence>
<evidence type="ECO:0008006" key="3">
    <source>
        <dbReference type="Google" id="ProtNLM"/>
    </source>
</evidence>
<evidence type="ECO:0000313" key="2">
    <source>
        <dbReference type="EMBL" id="KOO38837.1"/>
    </source>
</evidence>
<dbReference type="Gene3D" id="1.20.1500.10">
    <property type="entry name" value="YheA/YmcA-like"/>
    <property type="match status" value="1"/>
</dbReference>
<dbReference type="PATRIC" id="fig|136160.3.peg.1955"/>
<dbReference type="RefSeq" id="WP_053430988.1">
    <property type="nucleotide sequence ID" value="NZ_CP040441.1"/>
</dbReference>
<dbReference type="PANTHER" id="PTHR38448:SF1">
    <property type="entry name" value="YLBF FAMILY REGULATOR"/>
    <property type="match status" value="1"/>
</dbReference>
<dbReference type="AlphaFoldDB" id="A0A0M0KJQ2"/>